<evidence type="ECO:0000256" key="3">
    <source>
        <dbReference type="ARBA" id="ARBA00022448"/>
    </source>
</evidence>
<comment type="caution">
    <text evidence="9">The sequence shown here is derived from an EMBL/GenBank/DDBJ whole genome shotgun (WGS) entry which is preliminary data.</text>
</comment>
<evidence type="ECO:0000256" key="8">
    <source>
        <dbReference type="SAM" id="Phobius"/>
    </source>
</evidence>
<keyword evidence="6 8" id="KW-1133">Transmembrane helix</keyword>
<dbReference type="InterPro" id="IPR045863">
    <property type="entry name" value="CorA_TM1_TM2"/>
</dbReference>
<dbReference type="EMBL" id="BAAAZR010000001">
    <property type="protein sequence ID" value="GAA3791026.1"/>
    <property type="molecule type" value="Genomic_DNA"/>
</dbReference>
<protein>
    <submittedName>
        <fullName evidence="9">Magnesium and cobalt transport protein CorA</fullName>
    </submittedName>
</protein>
<dbReference type="PANTHER" id="PTHR46494:SF1">
    <property type="entry name" value="CORA FAMILY METAL ION TRANSPORTER (EUROFUNG)"/>
    <property type="match status" value="1"/>
</dbReference>
<keyword evidence="4" id="KW-1003">Cell membrane</keyword>
<dbReference type="Proteomes" id="UP001500888">
    <property type="component" value="Unassembled WGS sequence"/>
</dbReference>
<evidence type="ECO:0000256" key="1">
    <source>
        <dbReference type="ARBA" id="ARBA00004651"/>
    </source>
</evidence>
<dbReference type="SUPFAM" id="SSF143865">
    <property type="entry name" value="CorA soluble domain-like"/>
    <property type="match status" value="1"/>
</dbReference>
<keyword evidence="7 8" id="KW-0472">Membrane</keyword>
<evidence type="ECO:0000256" key="7">
    <source>
        <dbReference type="ARBA" id="ARBA00023136"/>
    </source>
</evidence>
<comment type="subcellular location">
    <subcellularLocation>
        <location evidence="1">Cell membrane</location>
        <topology evidence="1">Multi-pass membrane protein</topology>
    </subcellularLocation>
</comment>
<evidence type="ECO:0000256" key="5">
    <source>
        <dbReference type="ARBA" id="ARBA00022692"/>
    </source>
</evidence>
<keyword evidence="10" id="KW-1185">Reference proteome</keyword>
<sequence>MRSSTLFQRINLHPRTTHVRLGASSSVSAMHRETMNRRCVPPSDSLVQFGAYVAGKRVRASGIPEAVSLVREHNAASEAKDAYVWVGLHEPEAREVEWLAEVFGLHPLAVEDAIKAHQRPKVERYGDSLFAVFKTIAYLDHDELTASSEIIATGEIMVFAGPDFVVTVRHGEHCPLSAVRGRLEDKPKLLSRGPVGVLHAIADHVVDKYLTVADLMQAELEEVEAAVFADVSSRDIGRIYQLKREMIEMKRAVTPLQTPLGALAQRRMIPSDMREYFRDVVDHLSRVCEQVESSNELCNSILQAALARSNALANEDMRKISAWVAIISVPTMIAGIYGMNFTHMPALSAVWGYPVVLGVMLVICSVLYRGFRRNSWL</sequence>
<organism evidence="9 10">
    <name type="scientific">Sphaerisporangium flaviroseum</name>
    <dbReference type="NCBI Taxonomy" id="509199"/>
    <lineage>
        <taxon>Bacteria</taxon>
        <taxon>Bacillati</taxon>
        <taxon>Actinomycetota</taxon>
        <taxon>Actinomycetes</taxon>
        <taxon>Streptosporangiales</taxon>
        <taxon>Streptosporangiaceae</taxon>
        <taxon>Sphaerisporangium</taxon>
    </lineage>
</organism>
<dbReference type="CDD" id="cd12830">
    <property type="entry name" value="MtCorA-like"/>
    <property type="match status" value="1"/>
</dbReference>
<comment type="similarity">
    <text evidence="2">Belongs to the CorA metal ion transporter (MIT) (TC 1.A.35) family.</text>
</comment>
<name>A0ABP7HI18_9ACTN</name>
<keyword evidence="3" id="KW-0813">Transport</keyword>
<dbReference type="InterPro" id="IPR045861">
    <property type="entry name" value="CorA_cytoplasmic_dom"/>
</dbReference>
<dbReference type="Gene3D" id="1.20.58.340">
    <property type="entry name" value="Magnesium transport protein CorA, transmembrane region"/>
    <property type="match status" value="2"/>
</dbReference>
<evidence type="ECO:0000313" key="10">
    <source>
        <dbReference type="Proteomes" id="UP001500888"/>
    </source>
</evidence>
<feature type="transmembrane region" description="Helical" evidence="8">
    <location>
        <begin position="351"/>
        <end position="371"/>
    </location>
</feature>
<evidence type="ECO:0000256" key="2">
    <source>
        <dbReference type="ARBA" id="ARBA00009765"/>
    </source>
</evidence>
<dbReference type="Pfam" id="PF01544">
    <property type="entry name" value="CorA"/>
    <property type="match status" value="1"/>
</dbReference>
<proteinExistence type="inferred from homology"/>
<evidence type="ECO:0000313" key="9">
    <source>
        <dbReference type="EMBL" id="GAA3791026.1"/>
    </source>
</evidence>
<evidence type="ECO:0000256" key="4">
    <source>
        <dbReference type="ARBA" id="ARBA00022475"/>
    </source>
</evidence>
<reference evidence="10" key="1">
    <citation type="journal article" date="2019" name="Int. J. Syst. Evol. Microbiol.">
        <title>The Global Catalogue of Microorganisms (GCM) 10K type strain sequencing project: providing services to taxonomists for standard genome sequencing and annotation.</title>
        <authorList>
            <consortium name="The Broad Institute Genomics Platform"/>
            <consortium name="The Broad Institute Genome Sequencing Center for Infectious Disease"/>
            <person name="Wu L."/>
            <person name="Ma J."/>
        </authorList>
    </citation>
    <scope>NUCLEOTIDE SEQUENCE [LARGE SCALE GENOMIC DNA]</scope>
    <source>
        <strain evidence="10">JCM 16908</strain>
    </source>
</reference>
<gene>
    <name evidence="9" type="ORF">GCM10022226_07510</name>
</gene>
<evidence type="ECO:0000256" key="6">
    <source>
        <dbReference type="ARBA" id="ARBA00022989"/>
    </source>
</evidence>
<feature type="transmembrane region" description="Helical" evidence="8">
    <location>
        <begin position="320"/>
        <end position="339"/>
    </location>
</feature>
<accession>A0ABP7HI18</accession>
<keyword evidence="5 8" id="KW-0812">Transmembrane</keyword>
<dbReference type="InterPro" id="IPR002523">
    <property type="entry name" value="MgTranspt_CorA/ZnTranspt_ZntB"/>
</dbReference>
<dbReference type="Gene3D" id="3.30.460.20">
    <property type="entry name" value="CorA soluble domain-like"/>
    <property type="match status" value="1"/>
</dbReference>
<dbReference type="PANTHER" id="PTHR46494">
    <property type="entry name" value="CORA FAMILY METAL ION TRANSPORTER (EUROFUNG)"/>
    <property type="match status" value="1"/>
</dbReference>
<dbReference type="SUPFAM" id="SSF144083">
    <property type="entry name" value="Magnesium transport protein CorA, transmembrane region"/>
    <property type="match status" value="1"/>
</dbReference>